<gene>
    <name evidence="2" type="ORF">HJA_16764</name>
</gene>
<keyword evidence="1" id="KW-0812">Transmembrane</keyword>
<reference evidence="2 3" key="1">
    <citation type="journal article" date="2014" name="Antonie Van Leeuwenhoek">
        <title>Hyphomonas beringensis sp. nov. and Hyphomonas chukchiensis sp. nov., isolated from surface seawater of the Bering Sea and Chukchi Sea.</title>
        <authorList>
            <person name="Li C."/>
            <person name="Lai Q."/>
            <person name="Li G."/>
            <person name="Dong C."/>
            <person name="Wang J."/>
            <person name="Liao Y."/>
            <person name="Shao Z."/>
        </authorList>
    </citation>
    <scope>NUCLEOTIDE SEQUENCE [LARGE SCALE GENOMIC DNA]</scope>
    <source>
        <strain evidence="2 3">VP2</strain>
    </source>
</reference>
<evidence type="ECO:0000313" key="2">
    <source>
        <dbReference type="EMBL" id="KCZ83845.1"/>
    </source>
</evidence>
<feature type="transmembrane region" description="Helical" evidence="1">
    <location>
        <begin position="20"/>
        <end position="39"/>
    </location>
</feature>
<organism evidence="2 3">
    <name type="scientific">Hyphomonas jannaschiana VP2</name>
    <dbReference type="NCBI Taxonomy" id="1280952"/>
    <lineage>
        <taxon>Bacteria</taxon>
        <taxon>Pseudomonadati</taxon>
        <taxon>Pseudomonadota</taxon>
        <taxon>Alphaproteobacteria</taxon>
        <taxon>Hyphomonadales</taxon>
        <taxon>Hyphomonadaceae</taxon>
        <taxon>Hyphomonas</taxon>
    </lineage>
</organism>
<comment type="caution">
    <text evidence="2">The sequence shown here is derived from an EMBL/GenBank/DDBJ whole genome shotgun (WGS) entry which is preliminary data.</text>
</comment>
<protein>
    <submittedName>
        <fullName evidence="2">Uncharacterized protein</fullName>
    </submittedName>
</protein>
<sequence>MTFDARKAQKAPASGQQNALFALITLVVVCGAFFAVLSLPHKAAGHDSSRLTQVSALETSMPDLPGEAAESYFIALGRVDPKAQEDLSRKIARAGKRDDEALTQLIMAHAEKVLRDYADELGQADTKHFDTLLDMTRTRLRQAARKRSRWCNAARYADLADMEFRQPADFELAMAEFKAPLKDYSFDVMAGLMIAIEDARVHPVQRGTLTRADEAALQGVVMSLMADPDVLPLMVSLRAGDDAKKTLNGVNVCNLGATAVTAAKTLPQETKGRLLAEAARQFRDNGTSAFRTGVGF</sequence>
<dbReference type="PATRIC" id="fig|1280952.3.peg.3355"/>
<keyword evidence="1" id="KW-1133">Transmembrane helix</keyword>
<accession>A0A059F670</accession>
<evidence type="ECO:0000256" key="1">
    <source>
        <dbReference type="SAM" id="Phobius"/>
    </source>
</evidence>
<dbReference type="Proteomes" id="UP000024816">
    <property type="component" value="Unassembled WGS sequence"/>
</dbReference>
<dbReference type="RefSeq" id="WP_035584611.1">
    <property type="nucleotide sequence ID" value="NZ_ARYJ01000017.1"/>
</dbReference>
<dbReference type="AlphaFoldDB" id="A0A059F670"/>
<proteinExistence type="predicted"/>
<name>A0A059F670_9PROT</name>
<dbReference type="eggNOG" id="ENOG5031AUN">
    <property type="taxonomic scope" value="Bacteria"/>
</dbReference>
<dbReference type="OrthoDB" id="7617352at2"/>
<keyword evidence="3" id="KW-1185">Reference proteome</keyword>
<evidence type="ECO:0000313" key="3">
    <source>
        <dbReference type="Proteomes" id="UP000024816"/>
    </source>
</evidence>
<dbReference type="EMBL" id="ARYJ01000017">
    <property type="protein sequence ID" value="KCZ83845.1"/>
    <property type="molecule type" value="Genomic_DNA"/>
</dbReference>
<keyword evidence="1" id="KW-0472">Membrane</keyword>